<keyword evidence="2" id="KW-1185">Reference proteome</keyword>
<dbReference type="EMBL" id="FWXV01000009">
    <property type="protein sequence ID" value="SMD23864.1"/>
    <property type="molecule type" value="Genomic_DNA"/>
</dbReference>
<dbReference type="AlphaFoldDB" id="A0A1W2FQ18"/>
<reference evidence="1 2" key="1">
    <citation type="submission" date="2017-04" db="EMBL/GenBank/DDBJ databases">
        <authorList>
            <person name="Afonso C.L."/>
            <person name="Miller P.J."/>
            <person name="Scott M.A."/>
            <person name="Spackman E."/>
            <person name="Goraichik I."/>
            <person name="Dimitrov K.M."/>
            <person name="Suarez D.L."/>
            <person name="Swayne D.E."/>
        </authorList>
    </citation>
    <scope>NUCLEOTIDE SEQUENCE [LARGE SCALE GENOMIC DNA]</scope>
    <source>
        <strain evidence="1 2">DSM 43828</strain>
    </source>
</reference>
<proteinExistence type="predicted"/>
<dbReference type="OrthoDB" id="3296958at2"/>
<sequence length="119" mass="13013">MWPLEFTWLPQHSQPSGFSVFGTTPEQVDVGATAQTIPPTLQQGVSVNIRSRDPREGPPGGEPVTVRGKQGLFISGELSVELEPGRWLEVRGPLSQQDLVDIANGIRIGPLQYPWIGTR</sequence>
<gene>
    <name evidence="1" type="ORF">SAMN05661093_08270</name>
</gene>
<evidence type="ECO:0000313" key="1">
    <source>
        <dbReference type="EMBL" id="SMD23864.1"/>
    </source>
</evidence>
<dbReference type="RefSeq" id="WP_084432741.1">
    <property type="nucleotide sequence ID" value="NZ_FWXV01000009.1"/>
</dbReference>
<dbReference type="Proteomes" id="UP000192674">
    <property type="component" value="Unassembled WGS sequence"/>
</dbReference>
<evidence type="ECO:0000313" key="2">
    <source>
        <dbReference type="Proteomes" id="UP000192674"/>
    </source>
</evidence>
<protein>
    <submittedName>
        <fullName evidence="1">Uncharacterized protein</fullName>
    </submittedName>
</protein>
<organism evidence="1 2">
    <name type="scientific">Kibdelosporangium aridum</name>
    <dbReference type="NCBI Taxonomy" id="2030"/>
    <lineage>
        <taxon>Bacteria</taxon>
        <taxon>Bacillati</taxon>
        <taxon>Actinomycetota</taxon>
        <taxon>Actinomycetes</taxon>
        <taxon>Pseudonocardiales</taxon>
        <taxon>Pseudonocardiaceae</taxon>
        <taxon>Kibdelosporangium</taxon>
    </lineage>
</organism>
<name>A0A1W2FQ18_KIBAR</name>
<accession>A0A1W2FQ18</accession>